<accession>A0AAU6UPA4</accession>
<name>A0AAU6UPA4_UNCXX</name>
<organism evidence="1">
    <name type="scientific">bacterium 19NY04SH03</name>
    <dbReference type="NCBI Taxonomy" id="2920647"/>
    <lineage>
        <taxon>Bacteria</taxon>
    </lineage>
</organism>
<dbReference type="EMBL" id="CP095347">
    <property type="protein sequence ID" value="XAG74712.1"/>
    <property type="molecule type" value="Genomic_DNA"/>
</dbReference>
<proteinExistence type="predicted"/>
<dbReference type="AlphaFoldDB" id="A0AAU6UPA4"/>
<evidence type="ECO:0000313" key="1">
    <source>
        <dbReference type="EMBL" id="XAG74712.1"/>
    </source>
</evidence>
<reference evidence="1" key="1">
    <citation type="submission" date="2022-03" db="EMBL/GenBank/DDBJ databases">
        <title>Sea Food Isolates.</title>
        <authorList>
            <person name="Li c."/>
        </authorList>
    </citation>
    <scope>NUCLEOTIDE SEQUENCE</scope>
    <source>
        <strain evidence="1">19NY04SH03</strain>
    </source>
</reference>
<protein>
    <submittedName>
        <fullName evidence="1">Uncharacterized protein</fullName>
    </submittedName>
</protein>
<sequence>MKKLNKDDYIPPVEGVEDKLHRVIRTVVSMSTLAGIPAEVSAGVLENFNLLWKPPAEARAEKWVNDVIFQLTTLSDKVENLEHSLASEEFQSLLITANQLVIKHHQKDKIKHFANAVTNSITAESLSYDKKFMFLSILDGLTLLHIKVLRLLQDFVIWGSDNEVTEGRFSHYLVREIIKSDPELVKEMQLVHKVINDLENHNFWFVYQLLFKPETKVIRYGVITNTDAGTIDLEIPIEEPPDKKYRYASKLNKLGTDFLYFIEERNG</sequence>
<gene>
    <name evidence="1" type="ORF">MRN42_18430</name>
</gene>